<feature type="transmembrane region" description="Helical" evidence="1">
    <location>
        <begin position="746"/>
        <end position="764"/>
    </location>
</feature>
<comment type="caution">
    <text evidence="2">The sequence shown here is derived from an EMBL/GenBank/DDBJ whole genome shotgun (WGS) entry which is preliminary data.</text>
</comment>
<keyword evidence="3" id="KW-1185">Reference proteome</keyword>
<reference evidence="2 3" key="1">
    <citation type="submission" date="2016-03" db="EMBL/GenBank/DDBJ databases">
        <title>Whole genome sequencing of Grifola frondosa 9006-11.</title>
        <authorList>
            <person name="Min B."/>
            <person name="Park H."/>
            <person name="Kim J.-G."/>
            <person name="Cho H."/>
            <person name="Oh Y.-L."/>
            <person name="Kong W.-S."/>
            <person name="Choi I.-G."/>
        </authorList>
    </citation>
    <scope>NUCLEOTIDE SEQUENCE [LARGE SCALE GENOMIC DNA]</scope>
    <source>
        <strain evidence="2 3">9006-11</strain>
    </source>
</reference>
<protein>
    <submittedName>
        <fullName evidence="2">Uncharacterized protein</fullName>
    </submittedName>
</protein>
<evidence type="ECO:0000256" key="1">
    <source>
        <dbReference type="SAM" id="Phobius"/>
    </source>
</evidence>
<dbReference type="Proteomes" id="UP000092993">
    <property type="component" value="Unassembled WGS sequence"/>
</dbReference>
<name>A0A1C7M1M8_GRIFR</name>
<evidence type="ECO:0000313" key="3">
    <source>
        <dbReference type="Proteomes" id="UP000092993"/>
    </source>
</evidence>
<feature type="transmembrane region" description="Helical" evidence="1">
    <location>
        <begin position="705"/>
        <end position="726"/>
    </location>
</feature>
<organism evidence="2 3">
    <name type="scientific">Grifola frondosa</name>
    <name type="common">Maitake</name>
    <name type="synonym">Polyporus frondosus</name>
    <dbReference type="NCBI Taxonomy" id="5627"/>
    <lineage>
        <taxon>Eukaryota</taxon>
        <taxon>Fungi</taxon>
        <taxon>Dikarya</taxon>
        <taxon>Basidiomycota</taxon>
        <taxon>Agaricomycotina</taxon>
        <taxon>Agaricomycetes</taxon>
        <taxon>Polyporales</taxon>
        <taxon>Grifolaceae</taxon>
        <taxon>Grifola</taxon>
    </lineage>
</organism>
<keyword evidence="1" id="KW-0812">Transmembrane</keyword>
<dbReference type="EMBL" id="LUGG01000014">
    <property type="protein sequence ID" value="OBZ70316.1"/>
    <property type="molecule type" value="Genomic_DNA"/>
</dbReference>
<proteinExistence type="predicted"/>
<dbReference type="AlphaFoldDB" id="A0A1C7M1M8"/>
<keyword evidence="1" id="KW-0472">Membrane</keyword>
<dbReference type="OrthoDB" id="2904002at2759"/>
<keyword evidence="1" id="KW-1133">Transmembrane helix</keyword>
<gene>
    <name evidence="2" type="ORF">A0H81_09603</name>
</gene>
<sequence length="767" mass="87727">MWMISARRYWETEKTRRADARGGARVTRLELLKDTRLAHWRHEFLVLTLIYHDEERYLYLEHSWEADTPLGGRIPLAWGSQKGAADDVMFYRVGENEERERRKQTTSLIDVHFAAASDEPLTLRIVALLLRQLRKNTQYHAAVGGTLQPVTADQLKIYLMTEYGAWGGLLLRVASRLKEDNEYSITEYLVMRGLLSLYAVLNVGVRFRSILFGQLNWTIRLRTFSVLWDKTLDASDTDVTSTVLPPDLIELVPALHGSSISPLAHTFCRPGCYLYMLTPPIHASRLQITSVHIFLFGTVADEDREDAEQSHSDINPQTELSAPGRLSLNVRFRLKDPNARHAYAAVHVFDQDQPFVQALRHGDMIGIWTRGHRGHVHKPFLAMVKVVTIEAVDFLDVLLLIDSLVLLAKLGSRFSTDLRILDVAKDSWELLSALYLYLPWWLNRRCSGRLWAGISMTAKQLIGFATPLHLPLTAAEPTHILLTEFLDSLFSPALLEKNHAIYSAKVLSVELAVYDFDPGRHELLILRVLQGKEYFLHFNRPSDAVSNWVHCLSFIWNPHGLLHDDIKIYCSGEVEQADRGDARVITTVHFRQSDSTADSPTVVSVGEVLLKIKKDYWQCFWLNHEAWTWPFTFAKIFVEQFTAAVDRVEVDGEEEPMTWSQACEVLSKEYEGWRHAKMKKYRFGRVVGSISDIAFVLRQTRLRFLLLYWAVSPVVLSLCGGVWSSFRGYLPLGWMSDTAGVLTSRFHELATMAILFNIVLRLLLSHQ</sequence>
<evidence type="ECO:0000313" key="2">
    <source>
        <dbReference type="EMBL" id="OBZ70316.1"/>
    </source>
</evidence>
<accession>A0A1C7M1M8</accession>